<evidence type="ECO:0000259" key="1">
    <source>
        <dbReference type="PROSITE" id="PS50041"/>
    </source>
</evidence>
<dbReference type="Pfam" id="PF00059">
    <property type="entry name" value="Lectin_C"/>
    <property type="match status" value="2"/>
</dbReference>
<protein>
    <recommendedName>
        <fullName evidence="1">C-type lectin domain-containing protein</fullName>
    </recommendedName>
</protein>
<feature type="domain" description="C-type lectin" evidence="1">
    <location>
        <begin position="169"/>
        <end position="287"/>
    </location>
</feature>
<dbReference type="PANTHER" id="PTHR45784:SF3">
    <property type="entry name" value="C-TYPE LECTIN DOMAIN FAMILY 4 MEMBER K-LIKE-RELATED"/>
    <property type="match status" value="1"/>
</dbReference>
<dbReference type="Gene3D" id="3.10.100.10">
    <property type="entry name" value="Mannose-Binding Protein A, subunit A"/>
    <property type="match status" value="2"/>
</dbReference>
<dbReference type="PROSITE" id="PS50041">
    <property type="entry name" value="C_TYPE_LECTIN_2"/>
    <property type="match status" value="2"/>
</dbReference>
<reference evidence="2 3" key="1">
    <citation type="submission" date="2021-06" db="EMBL/GenBank/DDBJ databases">
        <authorList>
            <person name="Palmer J.M."/>
        </authorList>
    </citation>
    <scope>NUCLEOTIDE SEQUENCE [LARGE SCALE GENOMIC DNA]</scope>
    <source>
        <strain evidence="2 3">AS_MEX2019</strain>
        <tissue evidence="2">Muscle</tissue>
    </source>
</reference>
<dbReference type="PANTHER" id="PTHR45784">
    <property type="entry name" value="C-TYPE LECTIN DOMAIN FAMILY 20 MEMBER A-RELATED"/>
    <property type="match status" value="1"/>
</dbReference>
<keyword evidence="3" id="KW-1185">Reference proteome</keyword>
<dbReference type="InterPro" id="IPR016186">
    <property type="entry name" value="C-type_lectin-like/link_sf"/>
</dbReference>
<dbReference type="SMART" id="SM00034">
    <property type="entry name" value="CLECT"/>
    <property type="match status" value="2"/>
</dbReference>
<accession>A0ABV0YIF5</accession>
<evidence type="ECO:0000313" key="2">
    <source>
        <dbReference type="EMBL" id="MEQ2293281.1"/>
    </source>
</evidence>
<comment type="caution">
    <text evidence="2">The sequence shown here is derived from an EMBL/GenBank/DDBJ whole genome shotgun (WGS) entry which is preliminary data.</text>
</comment>
<feature type="domain" description="C-type lectin" evidence="1">
    <location>
        <begin position="74"/>
        <end position="174"/>
    </location>
</feature>
<gene>
    <name evidence="2" type="ORF">AMECASPLE_031698</name>
</gene>
<dbReference type="InterPro" id="IPR016187">
    <property type="entry name" value="CTDL_fold"/>
</dbReference>
<organism evidence="2 3">
    <name type="scientific">Ameca splendens</name>
    <dbReference type="NCBI Taxonomy" id="208324"/>
    <lineage>
        <taxon>Eukaryota</taxon>
        <taxon>Metazoa</taxon>
        <taxon>Chordata</taxon>
        <taxon>Craniata</taxon>
        <taxon>Vertebrata</taxon>
        <taxon>Euteleostomi</taxon>
        <taxon>Actinopterygii</taxon>
        <taxon>Neopterygii</taxon>
        <taxon>Teleostei</taxon>
        <taxon>Neoteleostei</taxon>
        <taxon>Acanthomorphata</taxon>
        <taxon>Ovalentaria</taxon>
        <taxon>Atherinomorphae</taxon>
        <taxon>Cyprinodontiformes</taxon>
        <taxon>Goodeidae</taxon>
        <taxon>Ameca</taxon>
    </lineage>
</organism>
<sequence>MFHFPTLKALLDNNPGRVDLGVPFLVLNCPTVWLPLHVLSSLSFISAGEHLTVFHLSGLLAVCDLQSDQTIQQFRYVGLMKNWNDAQTYCRERFSDLATIQNYANSTKARQAAGTSKFWIGLFNGTWKWSEDTTSSLFTRWSSSEPRGGNCVTVNKYGSWSTNDCEELHQFLCYHGEALRNVLVDQKMTWSDAQSYCRSEYTDLSSIRTYEENSAMTVLLPFSYYWPDVAWIGLYRSDWVWSDGSSASYRVWGTQNSIAQANCVMADSSSGTWSQRPCSENYTFLCSTEVIPSVMKSVKIRLKAGSADLNDPIVQESILQQLKQRMEDQGVTEEVNLKWKVQPEGKVFHREDKTAPPSVCKTDTCDTT</sequence>
<proteinExistence type="predicted"/>
<dbReference type="SUPFAM" id="SSF56436">
    <property type="entry name" value="C-type lectin-like"/>
    <property type="match status" value="2"/>
</dbReference>
<dbReference type="InterPro" id="IPR001304">
    <property type="entry name" value="C-type_lectin-like"/>
</dbReference>
<evidence type="ECO:0000313" key="3">
    <source>
        <dbReference type="Proteomes" id="UP001469553"/>
    </source>
</evidence>
<dbReference type="Proteomes" id="UP001469553">
    <property type="component" value="Unassembled WGS sequence"/>
</dbReference>
<dbReference type="EMBL" id="JAHRIP010032202">
    <property type="protein sequence ID" value="MEQ2293281.1"/>
    <property type="molecule type" value="Genomic_DNA"/>
</dbReference>
<name>A0ABV0YIF5_9TELE</name>